<dbReference type="OrthoDB" id="2013610at2759"/>
<feature type="domain" description="Reverse transcriptase/retrotransposon-derived protein RNase H-like" evidence="2">
    <location>
        <begin position="61"/>
        <end position="149"/>
    </location>
</feature>
<dbReference type="InterPro" id="IPR043128">
    <property type="entry name" value="Rev_trsase/Diguanyl_cyclase"/>
</dbReference>
<dbReference type="InterPro" id="IPR050951">
    <property type="entry name" value="Retrovirus_Pol_polyprotein"/>
</dbReference>
<feature type="non-terminal residue" evidence="4">
    <location>
        <position position="332"/>
    </location>
</feature>
<dbReference type="Proteomes" id="UP000221165">
    <property type="component" value="Unassembled WGS sequence"/>
</dbReference>
<dbReference type="GO" id="GO:0003824">
    <property type="term" value="F:catalytic activity"/>
    <property type="evidence" value="ECO:0007669"/>
    <property type="project" value="UniProtKB-KW"/>
</dbReference>
<reference evidence="4 5" key="1">
    <citation type="journal article" date="2017" name="Int. J. Parasitol.">
        <title>The genome of the protozoan parasite Cystoisospora suis and a reverse vaccinology approach to identify vaccine candidates.</title>
        <authorList>
            <person name="Palmieri N."/>
            <person name="Shrestha A."/>
            <person name="Ruttkowski B."/>
            <person name="Beck T."/>
            <person name="Vogl C."/>
            <person name="Tomley F."/>
            <person name="Blake D.P."/>
            <person name="Joachim A."/>
        </authorList>
    </citation>
    <scope>NUCLEOTIDE SEQUENCE [LARGE SCALE GENOMIC DNA]</scope>
    <source>
        <strain evidence="4 5">Wien I</strain>
    </source>
</reference>
<evidence type="ECO:0000313" key="5">
    <source>
        <dbReference type="Proteomes" id="UP000221165"/>
    </source>
</evidence>
<dbReference type="Pfam" id="PF17921">
    <property type="entry name" value="Integrase_H2C2"/>
    <property type="match status" value="1"/>
</dbReference>
<dbReference type="AlphaFoldDB" id="A0A2C6KQV7"/>
<dbReference type="InterPro" id="IPR041588">
    <property type="entry name" value="Integrase_H2C2"/>
</dbReference>
<accession>A0A2C6KQV7</accession>
<protein>
    <submittedName>
        <fullName evidence="4">Retrotransposable element tf2 155 kDa protein type 1</fullName>
    </submittedName>
</protein>
<dbReference type="InterPro" id="IPR043502">
    <property type="entry name" value="DNA/RNA_pol_sf"/>
</dbReference>
<evidence type="ECO:0000256" key="1">
    <source>
        <dbReference type="ARBA" id="ARBA00023268"/>
    </source>
</evidence>
<dbReference type="Gene3D" id="3.30.70.270">
    <property type="match status" value="1"/>
</dbReference>
<keyword evidence="5" id="KW-1185">Reference proteome</keyword>
<evidence type="ECO:0000313" key="4">
    <source>
        <dbReference type="EMBL" id="PHJ22840.1"/>
    </source>
</evidence>
<dbReference type="Gene3D" id="1.10.340.70">
    <property type="match status" value="1"/>
</dbReference>
<dbReference type="VEuPathDB" id="ToxoDB:CSUI_003309"/>
<dbReference type="FunFam" id="3.30.70.270:FF:000020">
    <property type="entry name" value="Transposon Tf2-6 polyprotein-like Protein"/>
    <property type="match status" value="1"/>
</dbReference>
<dbReference type="InterPro" id="IPR041577">
    <property type="entry name" value="RT_RNaseH_2"/>
</dbReference>
<gene>
    <name evidence="4" type="ORF">CSUI_003309</name>
</gene>
<feature type="domain" description="Integrase zinc-binding" evidence="3">
    <location>
        <begin position="289"/>
        <end position="332"/>
    </location>
</feature>
<dbReference type="RefSeq" id="XP_067924517.1">
    <property type="nucleotide sequence ID" value="XM_068063507.1"/>
</dbReference>
<proteinExistence type="predicted"/>
<comment type="caution">
    <text evidence="4">The sequence shown here is derived from an EMBL/GenBank/DDBJ whole genome shotgun (WGS) entry which is preliminary data.</text>
</comment>
<organism evidence="4 5">
    <name type="scientific">Cystoisospora suis</name>
    <dbReference type="NCBI Taxonomy" id="483139"/>
    <lineage>
        <taxon>Eukaryota</taxon>
        <taxon>Sar</taxon>
        <taxon>Alveolata</taxon>
        <taxon>Apicomplexa</taxon>
        <taxon>Conoidasida</taxon>
        <taxon>Coccidia</taxon>
        <taxon>Eucoccidiorida</taxon>
        <taxon>Eimeriorina</taxon>
        <taxon>Sarcocystidae</taxon>
        <taxon>Cystoisospora</taxon>
    </lineage>
</organism>
<evidence type="ECO:0000259" key="2">
    <source>
        <dbReference type="Pfam" id="PF17919"/>
    </source>
</evidence>
<dbReference type="PANTHER" id="PTHR37984:SF5">
    <property type="entry name" value="PROTEIN NYNRIN-LIKE"/>
    <property type="match status" value="1"/>
</dbReference>
<dbReference type="EMBL" id="MIGC01001440">
    <property type="protein sequence ID" value="PHJ22840.1"/>
    <property type="molecule type" value="Genomic_DNA"/>
</dbReference>
<sequence length="332" mass="38781">MISPDPRKIEAVKEYPEKLDNIRQVRGFLGLVGYYRQLIKNFNEKAKPLHDLLSEKSPLIWRPRHSQAVKELKDALINVSMTYIFDPDLPLVIKTDASKYAVGAVLEQGGHPVAFESRKKSEREIYYPAYESELLAIVYALTKWKHFIDHATLSRMLTQKKVTTRLGYWLDKLADFNFQVVYKPGKQNLVADALSRRPDYMEKVALVFETKDSRDPRRNEVKNSRRLDWRKAYYECEDFKELVKACEALGVDENTGANVPLIKEGKEYQWENDLLWAKVKKGWKLCVPTKEKRLEVLQGFHDHPLAGHPGQEKTTLDIERIFWWPDMRGDIE</sequence>
<evidence type="ECO:0000259" key="3">
    <source>
        <dbReference type="Pfam" id="PF17921"/>
    </source>
</evidence>
<keyword evidence="1" id="KW-0511">Multifunctional enzyme</keyword>
<dbReference type="SUPFAM" id="SSF56672">
    <property type="entry name" value="DNA/RNA polymerases"/>
    <property type="match status" value="1"/>
</dbReference>
<dbReference type="Pfam" id="PF17919">
    <property type="entry name" value="RT_RNaseH_2"/>
    <property type="match status" value="1"/>
</dbReference>
<dbReference type="GeneID" id="94426718"/>
<name>A0A2C6KQV7_9APIC</name>
<dbReference type="PANTHER" id="PTHR37984">
    <property type="entry name" value="PROTEIN CBG26694"/>
    <property type="match status" value="1"/>
</dbReference>
<dbReference type="CDD" id="cd09274">
    <property type="entry name" value="RNase_HI_RT_Ty3"/>
    <property type="match status" value="1"/>
</dbReference>